<comment type="caution">
    <text evidence="2">The sequence shown here is derived from an EMBL/GenBank/DDBJ whole genome shotgun (WGS) entry which is preliminary data.</text>
</comment>
<keyword evidence="1" id="KW-0472">Membrane</keyword>
<accession>A0A429MIW1</accession>
<keyword evidence="1" id="KW-1133">Transmembrane helix</keyword>
<feature type="transmembrane region" description="Helical" evidence="1">
    <location>
        <begin position="6"/>
        <end position="35"/>
    </location>
</feature>
<reference evidence="2 3" key="1">
    <citation type="submission" date="2018-10" db="EMBL/GenBank/DDBJ databases">
        <title>GWAS and RNA-Seq identify cryptic mechanisms of antimicrobial resistance in Acinetobacter baumannii.</title>
        <authorList>
            <person name="Sahl J.W."/>
        </authorList>
    </citation>
    <scope>NUCLEOTIDE SEQUENCE [LARGE SCALE GENOMIC DNA]</scope>
    <source>
        <strain evidence="2 3">TG28175</strain>
    </source>
</reference>
<keyword evidence="1" id="KW-0812">Transmembrane</keyword>
<dbReference type="AlphaFoldDB" id="A0A429MIW1"/>
<evidence type="ECO:0000256" key="1">
    <source>
        <dbReference type="SAM" id="Phobius"/>
    </source>
</evidence>
<evidence type="ECO:0000313" key="2">
    <source>
        <dbReference type="EMBL" id="RSR31532.1"/>
    </source>
</evidence>
<feature type="non-terminal residue" evidence="2">
    <location>
        <position position="1"/>
    </location>
</feature>
<proteinExistence type="predicted"/>
<organism evidence="2 3">
    <name type="scientific">Acinetobacter baumannii</name>
    <dbReference type="NCBI Taxonomy" id="470"/>
    <lineage>
        <taxon>Bacteria</taxon>
        <taxon>Pseudomonadati</taxon>
        <taxon>Pseudomonadota</taxon>
        <taxon>Gammaproteobacteria</taxon>
        <taxon>Moraxellales</taxon>
        <taxon>Moraxellaceae</taxon>
        <taxon>Acinetobacter</taxon>
        <taxon>Acinetobacter calcoaceticus/baumannii complex</taxon>
    </lineage>
</organism>
<gene>
    <name evidence="2" type="ORF">EA686_24865</name>
</gene>
<dbReference type="Proteomes" id="UP000280073">
    <property type="component" value="Unassembled WGS sequence"/>
</dbReference>
<name>A0A429MIW1_ACIBA</name>
<dbReference type="EMBL" id="RFDI01001946">
    <property type="protein sequence ID" value="RSR31532.1"/>
    <property type="molecule type" value="Genomic_DNA"/>
</dbReference>
<sequence>SIYALWLLYAAGLDLLLLSGVLYLVGLVIFSISYFEHKKSLKQNQLN</sequence>
<protein>
    <submittedName>
        <fullName evidence="2">Arginine:ornithine antiporter</fullName>
    </submittedName>
</protein>
<evidence type="ECO:0000313" key="3">
    <source>
        <dbReference type="Proteomes" id="UP000280073"/>
    </source>
</evidence>